<dbReference type="PANTHER" id="PTHR23502">
    <property type="entry name" value="MAJOR FACILITATOR SUPERFAMILY"/>
    <property type="match status" value="1"/>
</dbReference>
<dbReference type="GeneID" id="87808360"/>
<dbReference type="EMBL" id="CP086716">
    <property type="protein sequence ID" value="WOO81607.1"/>
    <property type="molecule type" value="Genomic_DNA"/>
</dbReference>
<feature type="transmembrane region" description="Helical" evidence="6">
    <location>
        <begin position="316"/>
        <end position="345"/>
    </location>
</feature>
<evidence type="ECO:0000256" key="3">
    <source>
        <dbReference type="ARBA" id="ARBA00022989"/>
    </source>
</evidence>
<keyword evidence="8" id="KW-1185">Reference proteome</keyword>
<keyword evidence="3 6" id="KW-1133">Transmembrane helix</keyword>
<feature type="transmembrane region" description="Helical" evidence="6">
    <location>
        <begin position="483"/>
        <end position="505"/>
    </location>
</feature>
<protein>
    <submittedName>
        <fullName evidence="7">Efflux pump radE</fullName>
    </submittedName>
</protein>
<dbReference type="InterPro" id="IPR011701">
    <property type="entry name" value="MFS"/>
</dbReference>
<proteinExistence type="predicted"/>
<evidence type="ECO:0000256" key="4">
    <source>
        <dbReference type="ARBA" id="ARBA00023136"/>
    </source>
</evidence>
<accession>A0AAF0Y811</accession>
<evidence type="ECO:0000313" key="8">
    <source>
        <dbReference type="Proteomes" id="UP000827549"/>
    </source>
</evidence>
<comment type="subcellular location">
    <subcellularLocation>
        <location evidence="1">Membrane</location>
        <topology evidence="1">Multi-pass membrane protein</topology>
    </subcellularLocation>
</comment>
<feature type="transmembrane region" description="Helical" evidence="6">
    <location>
        <begin position="393"/>
        <end position="414"/>
    </location>
</feature>
<feature type="transmembrane region" description="Helical" evidence="6">
    <location>
        <begin position="459"/>
        <end position="477"/>
    </location>
</feature>
<gene>
    <name evidence="7" type="primary">radE_0</name>
    <name evidence="7" type="ORF">LOC62_03G005130</name>
</gene>
<feature type="transmembrane region" description="Helical" evidence="6">
    <location>
        <begin position="86"/>
        <end position="108"/>
    </location>
</feature>
<feature type="transmembrane region" description="Helical" evidence="6">
    <location>
        <begin position="420"/>
        <end position="439"/>
    </location>
</feature>
<feature type="compositionally biased region" description="Pro residues" evidence="5">
    <location>
        <begin position="45"/>
        <end position="54"/>
    </location>
</feature>
<feature type="compositionally biased region" description="Low complexity" evidence="5">
    <location>
        <begin position="10"/>
        <end position="23"/>
    </location>
</feature>
<dbReference type="Pfam" id="PF07690">
    <property type="entry name" value="MFS_1"/>
    <property type="match status" value="1"/>
</dbReference>
<organism evidence="7 8">
    <name type="scientific">Vanrija pseudolonga</name>
    <dbReference type="NCBI Taxonomy" id="143232"/>
    <lineage>
        <taxon>Eukaryota</taxon>
        <taxon>Fungi</taxon>
        <taxon>Dikarya</taxon>
        <taxon>Basidiomycota</taxon>
        <taxon>Agaricomycotina</taxon>
        <taxon>Tremellomycetes</taxon>
        <taxon>Trichosporonales</taxon>
        <taxon>Trichosporonaceae</taxon>
        <taxon>Vanrija</taxon>
    </lineage>
</organism>
<feature type="transmembrane region" description="Helical" evidence="6">
    <location>
        <begin position="241"/>
        <end position="261"/>
    </location>
</feature>
<dbReference type="Proteomes" id="UP000827549">
    <property type="component" value="Chromosome 3"/>
</dbReference>
<evidence type="ECO:0000256" key="2">
    <source>
        <dbReference type="ARBA" id="ARBA00022692"/>
    </source>
</evidence>
<evidence type="ECO:0000256" key="6">
    <source>
        <dbReference type="SAM" id="Phobius"/>
    </source>
</evidence>
<evidence type="ECO:0000256" key="5">
    <source>
        <dbReference type="SAM" id="MobiDB-lite"/>
    </source>
</evidence>
<feature type="transmembrane region" description="Helical" evidence="6">
    <location>
        <begin position="351"/>
        <end position="372"/>
    </location>
</feature>
<reference evidence="7" key="1">
    <citation type="submission" date="2023-10" db="EMBL/GenBank/DDBJ databases">
        <authorList>
            <person name="Noh H."/>
        </authorList>
    </citation>
    <scope>NUCLEOTIDE SEQUENCE</scope>
    <source>
        <strain evidence="7">DUCC4014</strain>
    </source>
</reference>
<evidence type="ECO:0000313" key="7">
    <source>
        <dbReference type="EMBL" id="WOO81607.1"/>
    </source>
</evidence>
<sequence>MGHPARDTDSPSTDTASMSSATTLCTRRVDTEKDKDVEAGAVLTPPTPSSPPTPKAEERTPDGAIIVDWDENDPENPLHWPAWRKYMTVGVVVFITALTAMNATSVGIMATWGVQWFDTTYTGFELSLTMYLGALSITPLILAPMSELFGRNAIYQVTSVITALLFIPQALSRSLPGLLATRWFQGMASAVGNSMVGGTIADLFNARDRGLPMSLFVFFTFVGQSGGACFGWIGQRAGIQWCYGVQGVAAGVSVLINIVCLRETRADVLLARKAARLTKQTGVPHVARSFGPKKSMLEMLTITAIRPLKYLVTEPIVTSLTLWIAFNWGCIFLGTSSTLLVFAQYGWSPGLLGMVLLTTLVGGVLGFVTNYHQEYLYRRATARSATGRAAPEVRLYWAAAGGLIFPLSMYGFAWTGRASISWGVPAMFLSLALWGVYMINYLADAYETFSSSAQASHSFVRNLFAATFPLFAHTMYKNLGYEIASTVVASVSLALAAAPCLLIVYGPALRKRSKVASALAEHY</sequence>
<dbReference type="RefSeq" id="XP_062627639.1">
    <property type="nucleotide sequence ID" value="XM_062771655.1"/>
</dbReference>
<name>A0AAF0Y811_9TREE</name>
<feature type="transmembrane region" description="Helical" evidence="6">
    <location>
        <begin position="128"/>
        <end position="146"/>
    </location>
</feature>
<evidence type="ECO:0000256" key="1">
    <source>
        <dbReference type="ARBA" id="ARBA00004141"/>
    </source>
</evidence>
<dbReference type="InterPro" id="IPR036259">
    <property type="entry name" value="MFS_trans_sf"/>
</dbReference>
<dbReference type="SUPFAM" id="SSF103473">
    <property type="entry name" value="MFS general substrate transporter"/>
    <property type="match status" value="1"/>
</dbReference>
<keyword evidence="2 6" id="KW-0812">Transmembrane</keyword>
<feature type="region of interest" description="Disordered" evidence="5">
    <location>
        <begin position="1"/>
        <end position="60"/>
    </location>
</feature>
<dbReference type="Gene3D" id="1.20.1250.20">
    <property type="entry name" value="MFS general substrate transporter like domains"/>
    <property type="match status" value="1"/>
</dbReference>
<dbReference type="GO" id="GO:0005886">
    <property type="term" value="C:plasma membrane"/>
    <property type="evidence" value="ECO:0007669"/>
    <property type="project" value="TreeGrafter"/>
</dbReference>
<feature type="transmembrane region" description="Helical" evidence="6">
    <location>
        <begin position="216"/>
        <end position="235"/>
    </location>
</feature>
<dbReference type="AlphaFoldDB" id="A0AAF0Y811"/>
<feature type="compositionally biased region" description="Basic and acidic residues" evidence="5">
    <location>
        <begin position="27"/>
        <end position="38"/>
    </location>
</feature>
<keyword evidence="4 6" id="KW-0472">Membrane</keyword>
<dbReference type="PANTHER" id="PTHR23502:SF134">
    <property type="entry name" value="MAJOR FACILITATOR SUPERFAMILY (MFS) PROFILE DOMAIN-CONTAINING PROTEIN-RELATED"/>
    <property type="match status" value="1"/>
</dbReference>
<dbReference type="GO" id="GO:0022857">
    <property type="term" value="F:transmembrane transporter activity"/>
    <property type="evidence" value="ECO:0007669"/>
    <property type="project" value="InterPro"/>
</dbReference>